<feature type="compositionally biased region" description="Basic and acidic residues" evidence="5">
    <location>
        <begin position="1"/>
        <end position="45"/>
    </location>
</feature>
<evidence type="ECO:0000256" key="1">
    <source>
        <dbReference type="ARBA" id="ARBA00022664"/>
    </source>
</evidence>
<dbReference type="KEGG" id="aaf:AURANDRAFT_55169"/>
<feature type="compositionally biased region" description="Polar residues" evidence="5">
    <location>
        <begin position="75"/>
        <end position="84"/>
    </location>
</feature>
<organism evidence="8">
    <name type="scientific">Aureococcus anophagefferens</name>
    <name type="common">Harmful bloom alga</name>
    <dbReference type="NCBI Taxonomy" id="44056"/>
    <lineage>
        <taxon>Eukaryota</taxon>
        <taxon>Sar</taxon>
        <taxon>Stramenopiles</taxon>
        <taxon>Ochrophyta</taxon>
        <taxon>Pelagophyceae</taxon>
        <taxon>Pelagomonadales</taxon>
        <taxon>Pelagomonadaceae</taxon>
        <taxon>Aureococcus</taxon>
    </lineage>
</organism>
<dbReference type="SUPFAM" id="SSF54928">
    <property type="entry name" value="RNA-binding domain, RBD"/>
    <property type="match status" value="1"/>
</dbReference>
<keyword evidence="1" id="KW-0507">mRNA processing</keyword>
<dbReference type="InterPro" id="IPR000504">
    <property type="entry name" value="RRM_dom"/>
</dbReference>
<dbReference type="Gene3D" id="3.30.70.330">
    <property type="match status" value="2"/>
</dbReference>
<proteinExistence type="predicted"/>
<dbReference type="CDD" id="cd12230">
    <property type="entry name" value="RRM1_U2AF65"/>
    <property type="match status" value="1"/>
</dbReference>
<protein>
    <recommendedName>
        <fullName evidence="6">RRM domain-containing protein</fullName>
    </recommendedName>
</protein>
<evidence type="ECO:0000256" key="2">
    <source>
        <dbReference type="ARBA" id="ARBA00022884"/>
    </source>
</evidence>
<evidence type="ECO:0000313" key="8">
    <source>
        <dbReference type="Proteomes" id="UP000002729"/>
    </source>
</evidence>
<evidence type="ECO:0000256" key="4">
    <source>
        <dbReference type="PROSITE-ProRule" id="PRU00176"/>
    </source>
</evidence>
<keyword evidence="2 4" id="KW-0694">RNA-binding</keyword>
<dbReference type="OrthoDB" id="5411533at2759"/>
<feature type="non-terminal residue" evidence="7">
    <location>
        <position position="400"/>
    </location>
</feature>
<dbReference type="InterPro" id="IPR035979">
    <property type="entry name" value="RBD_domain_sf"/>
</dbReference>
<dbReference type="GO" id="GO:0006397">
    <property type="term" value="P:mRNA processing"/>
    <property type="evidence" value="ECO:0007669"/>
    <property type="project" value="UniProtKB-KW"/>
</dbReference>
<evidence type="ECO:0000313" key="7">
    <source>
        <dbReference type="EMBL" id="EGB04532.1"/>
    </source>
</evidence>
<evidence type="ECO:0000259" key="6">
    <source>
        <dbReference type="PROSITE" id="PS50102"/>
    </source>
</evidence>
<reference evidence="7 8" key="1">
    <citation type="journal article" date="2011" name="Proc. Natl. Acad. Sci. U.S.A.">
        <title>Niche of harmful alga Aureococcus anophagefferens revealed through ecogenomics.</title>
        <authorList>
            <person name="Gobler C.J."/>
            <person name="Berry D.L."/>
            <person name="Dyhrman S.T."/>
            <person name="Wilhelm S.W."/>
            <person name="Salamov A."/>
            <person name="Lobanov A.V."/>
            <person name="Zhang Y."/>
            <person name="Collier J.L."/>
            <person name="Wurch L.L."/>
            <person name="Kustka A.B."/>
            <person name="Dill B.D."/>
            <person name="Shah M."/>
            <person name="VerBerkmoes N.C."/>
            <person name="Kuo A."/>
            <person name="Terry A."/>
            <person name="Pangilinan J."/>
            <person name="Lindquist E.A."/>
            <person name="Lucas S."/>
            <person name="Paulsen I.T."/>
            <person name="Hattenrath-Lehmann T.K."/>
            <person name="Talmage S.C."/>
            <person name="Walker E.A."/>
            <person name="Koch F."/>
            <person name="Burson A.M."/>
            <person name="Marcoval M.A."/>
            <person name="Tang Y.Z."/>
            <person name="Lecleir G.R."/>
            <person name="Coyne K.J."/>
            <person name="Berg G.M."/>
            <person name="Bertrand E.M."/>
            <person name="Saito M.A."/>
            <person name="Gladyshev V.N."/>
            <person name="Grigoriev I.V."/>
        </authorList>
    </citation>
    <scope>NUCLEOTIDE SEQUENCE [LARGE SCALE GENOMIC DNA]</scope>
    <source>
        <strain evidence="8">CCMP 1984</strain>
    </source>
</reference>
<dbReference type="EMBL" id="GL833150">
    <property type="protein sequence ID" value="EGB04532.1"/>
    <property type="molecule type" value="Genomic_DNA"/>
</dbReference>
<name>F0YK47_AURAN</name>
<dbReference type="Proteomes" id="UP000002729">
    <property type="component" value="Unassembled WGS sequence"/>
</dbReference>
<dbReference type="PROSITE" id="PS50102">
    <property type="entry name" value="RRM"/>
    <property type="match status" value="1"/>
</dbReference>
<gene>
    <name evidence="7" type="ORF">AURANDRAFT_55169</name>
</gene>
<dbReference type="AlphaFoldDB" id="F0YK47"/>
<dbReference type="RefSeq" id="XP_009040785.1">
    <property type="nucleotide sequence ID" value="XM_009042537.1"/>
</dbReference>
<accession>F0YK47</accession>
<dbReference type="GO" id="GO:0008380">
    <property type="term" value="P:RNA splicing"/>
    <property type="evidence" value="ECO:0007669"/>
    <property type="project" value="UniProtKB-KW"/>
</dbReference>
<keyword evidence="8" id="KW-1185">Reference proteome</keyword>
<evidence type="ECO:0000256" key="3">
    <source>
        <dbReference type="ARBA" id="ARBA00023187"/>
    </source>
</evidence>
<dbReference type="InterPro" id="IPR012677">
    <property type="entry name" value="Nucleotide-bd_a/b_plait_sf"/>
</dbReference>
<feature type="domain" description="RRM" evidence="6">
    <location>
        <begin position="125"/>
        <end position="205"/>
    </location>
</feature>
<dbReference type="GeneID" id="20222490"/>
<sequence>MYQTHAEQRKCDVPKCTDERGWHDLRHHEPRRDERSSRDHTDNQGRPKKLPRGLERGATGRAVKEPQSARRSRFQKMSPTNQTLSSTAAASIGYNGSPPAADLLKAAMQKGLVPVVADSATKARRELFVGNTPQGTSERTLMDHLNAAMTLAMLTSAPGSPVIACRLSAAFAFVELRSVEETDRCLNLTGLPFMGASLKIGRPSKYDGPVTTATSWSHILLSLGADAVDGMSPAALVLKAGGADTSLVALENDATKCELFIANLCPESNASTLAAFLEALAVEAAIDVQTGGAIKSVRVSGTYAFLETRSHSDTSALLNFDGVPFRGHRLRICRPTKSTDTNHGTTSGFEDDNDFRQKCSNWAGMLELIRYRRGRCDQNIQNKSDHHSDGFAETKALPLC</sequence>
<dbReference type="eggNOG" id="KOG0120">
    <property type="taxonomic scope" value="Eukaryota"/>
</dbReference>
<keyword evidence="3" id="KW-0508">mRNA splicing</keyword>
<dbReference type="GO" id="GO:0003723">
    <property type="term" value="F:RNA binding"/>
    <property type="evidence" value="ECO:0007669"/>
    <property type="project" value="UniProtKB-UniRule"/>
</dbReference>
<dbReference type="PANTHER" id="PTHR23139">
    <property type="entry name" value="RNA-BINDING PROTEIN"/>
    <property type="match status" value="1"/>
</dbReference>
<evidence type="ECO:0000256" key="5">
    <source>
        <dbReference type="SAM" id="MobiDB-lite"/>
    </source>
</evidence>
<dbReference type="InParanoid" id="F0YK47"/>
<feature type="region of interest" description="Disordered" evidence="5">
    <location>
        <begin position="1"/>
        <end position="84"/>
    </location>
</feature>